<name>Q3S2D1_SARS</name>
<organism evidence="1 2">
    <name type="scientific">SARS coronavirus ZJ0301</name>
    <dbReference type="NCBI Taxonomy" id="344702"/>
    <lineage>
        <taxon>Viruses</taxon>
        <taxon>Riboviria</taxon>
        <taxon>Orthornavirae</taxon>
        <taxon>Pisuviricota</taxon>
        <taxon>Pisoniviricetes</taxon>
        <taxon>Nidovirales</taxon>
        <taxon>Cornidovirineae</taxon>
        <taxon>Coronaviridae</taxon>
        <taxon>Orthocoronavirinae</taxon>
        <taxon>Betacoronavirus</taxon>
        <taxon>Sarbecovirus</taxon>
        <taxon>Betacoronavirus pandemicum</taxon>
        <taxon>Severe acute respiratory syndrome coronavirus</taxon>
    </lineage>
</organism>
<reference evidence="1 2" key="2">
    <citation type="journal article" date="2004" name="Chin. Med. J.">
        <title>Molecular biological analysis of genotyping and phylogeny of severe acute respiratory syndrome associated coronavirus.</title>
        <authorList>
            <person name="Wang Z.G."/>
            <person name="Li L.J."/>
            <person name="Luo Y."/>
            <person name="Zhang J.Y."/>
            <person name="Wang M.Y."/>
            <person name="Cheng S.Y."/>
            <person name="Zhang Y.J."/>
            <person name="Wang X.M."/>
            <person name="Lu Y.Y."/>
            <person name="Wu N.P."/>
            <person name="Mei L.L."/>
            <person name="Wang Z.X."/>
        </authorList>
    </citation>
    <scope>NUCLEOTIDE SEQUENCE [LARGE SCALE GENOMIC DNA]</scope>
    <source>
        <strain evidence="1">ZJ0301</strain>
    </source>
</reference>
<protein>
    <submittedName>
        <fullName evidence="1">Uncharacterized protein 2b</fullName>
    </submittedName>
</protein>
<dbReference type="EMBL" id="DQ182595">
    <property type="protein sequence ID" value="ABA02261.1"/>
    <property type="molecule type" value="Genomic_RNA"/>
</dbReference>
<dbReference type="Proteomes" id="UP000163176">
    <property type="component" value="Segment"/>
</dbReference>
<proteinExistence type="predicted"/>
<reference evidence="1 2" key="3">
    <citation type="journal article" date="2005" name="FEBS Lett.">
        <title>Molecular evolution and multilocus sequence typing of 145 strains of SARS-CoV.</title>
        <authorList>
            <person name="Wang Z.G."/>
            <person name="Zheng Z.H."/>
            <person name="Shang L."/>
            <person name="Li L.J."/>
            <person name="Cong L.M."/>
            <person name="Feng M.G."/>
            <person name="Luo Y."/>
            <person name="Cheng S.Y."/>
            <person name="Zhang Y.J."/>
            <person name="Ru M.G."/>
            <person name="Wang Z.X."/>
            <person name="Bao Q.Y."/>
        </authorList>
    </citation>
    <scope>NUCLEOTIDE SEQUENCE [LARGE SCALE GENOMIC DNA]</scope>
    <source>
        <strain evidence="1">ZJ0301</strain>
    </source>
</reference>
<accession>Q3S2D1</accession>
<reference evidence="1 2" key="1">
    <citation type="journal article" date="2003" name="Chin. Med. J.">
        <title>Severe acute respiratory syndrome-associated coronavirus genotype and its characterization.</title>
        <authorList>
            <person name="Li L."/>
            <person name="Wang Z."/>
            <person name="Lu Y."/>
            <person name="Bao Q."/>
            <person name="Chen S."/>
            <person name="Wu N."/>
            <person name="Cheng S."/>
            <person name="Weng J."/>
            <person name="Zhang Y."/>
            <person name="Yan J."/>
            <person name="Mei L."/>
            <person name="Wang X."/>
            <person name="Zhu H."/>
            <person name="Yu Y."/>
            <person name="Zhang M."/>
            <person name="Li M."/>
            <person name="Yao J."/>
            <person name="Lu Q."/>
            <person name="Yao P."/>
            <person name="Bo X."/>
            <person name="Wo J."/>
            <person name="Wang S."/>
            <person name="Hu S."/>
        </authorList>
    </citation>
    <scope>NUCLEOTIDE SEQUENCE [LARGE SCALE GENOMIC DNA]</scope>
    <source>
        <strain evidence="1">ZJ0301</strain>
    </source>
</reference>
<evidence type="ECO:0000313" key="1">
    <source>
        <dbReference type="EMBL" id="ABA02261.1"/>
    </source>
</evidence>
<sequence length="48" mass="5644">MHLIALSSTYLMPFRLMFQKSQVILNTYESLCLKIKMGFSMFIRAINL</sequence>
<evidence type="ECO:0000313" key="2">
    <source>
        <dbReference type="Proteomes" id="UP000163176"/>
    </source>
</evidence>